<proteinExistence type="inferred from homology"/>
<dbReference type="PANTHER" id="PTHR11528">
    <property type="entry name" value="HEAT SHOCK PROTEIN 90 FAMILY MEMBER"/>
    <property type="match status" value="1"/>
</dbReference>
<feature type="region of interest" description="Disordered" evidence="5">
    <location>
        <begin position="42"/>
        <end position="70"/>
    </location>
</feature>
<keyword evidence="7" id="KW-0346">Stress response</keyword>
<evidence type="ECO:0000256" key="5">
    <source>
        <dbReference type="SAM" id="MobiDB-lite"/>
    </source>
</evidence>
<keyword evidence="2" id="KW-0547">Nucleotide-binding</keyword>
<dbReference type="InterPro" id="IPR036890">
    <property type="entry name" value="HATPase_C_sf"/>
</dbReference>
<reference evidence="7 8" key="1">
    <citation type="submission" date="2018-09" db="EMBL/GenBank/DDBJ databases">
        <title>A high-quality reference genome of wild soybean provides a powerful tool to mine soybean genomes.</title>
        <authorList>
            <person name="Xie M."/>
            <person name="Chung C.Y.L."/>
            <person name="Li M.-W."/>
            <person name="Wong F.-L."/>
            <person name="Chan T.-F."/>
            <person name="Lam H.-M."/>
        </authorList>
    </citation>
    <scope>NUCLEOTIDE SEQUENCE [LARGE SCALE GENOMIC DNA]</scope>
    <source>
        <strain evidence="8">cv. W05</strain>
        <tissue evidence="7">Hypocotyl of etiolated seedlings</tissue>
    </source>
</reference>
<name>A0A445HGX7_GLYSO</name>
<accession>A0A445HGX7</accession>
<dbReference type="AlphaFoldDB" id="A0A445HGX7"/>
<keyword evidence="4" id="KW-0143">Chaperone</keyword>
<evidence type="ECO:0000256" key="1">
    <source>
        <dbReference type="ARBA" id="ARBA00008239"/>
    </source>
</evidence>
<comment type="similarity">
    <text evidence="1">Belongs to the heat shock protein 90 family.</text>
</comment>
<keyword evidence="8" id="KW-1185">Reference proteome</keyword>
<dbReference type="GO" id="GO:0016887">
    <property type="term" value="F:ATP hydrolysis activity"/>
    <property type="evidence" value="ECO:0007669"/>
    <property type="project" value="InterPro"/>
</dbReference>
<dbReference type="SUPFAM" id="SSF50965">
    <property type="entry name" value="Galactose oxidase, central domain"/>
    <property type="match status" value="1"/>
</dbReference>
<evidence type="ECO:0000256" key="3">
    <source>
        <dbReference type="ARBA" id="ARBA00022840"/>
    </source>
</evidence>
<dbReference type="Proteomes" id="UP000289340">
    <property type="component" value="Chromosome 13"/>
</dbReference>
<dbReference type="GO" id="GO:0005524">
    <property type="term" value="F:ATP binding"/>
    <property type="evidence" value="ECO:0007669"/>
    <property type="project" value="UniProtKB-KW"/>
</dbReference>
<gene>
    <name evidence="7" type="ORF">D0Y65_036942</name>
</gene>
<evidence type="ECO:0000259" key="6">
    <source>
        <dbReference type="Pfam" id="PF07734"/>
    </source>
</evidence>
<dbReference type="EMBL" id="QZWG01000013">
    <property type="protein sequence ID" value="RZB72955.1"/>
    <property type="molecule type" value="Genomic_DNA"/>
</dbReference>
<evidence type="ECO:0000256" key="4">
    <source>
        <dbReference type="ARBA" id="ARBA00023186"/>
    </source>
</evidence>
<evidence type="ECO:0000313" key="8">
    <source>
        <dbReference type="Proteomes" id="UP000289340"/>
    </source>
</evidence>
<feature type="domain" description="F-box associated beta-propeller type 1" evidence="6">
    <location>
        <begin position="218"/>
        <end position="371"/>
    </location>
</feature>
<dbReference type="Pfam" id="PF07734">
    <property type="entry name" value="FBA_1"/>
    <property type="match status" value="1"/>
</dbReference>
<dbReference type="InterPro" id="IPR011043">
    <property type="entry name" value="Gal_Oxase/kelch_b-propeller"/>
</dbReference>
<dbReference type="Pfam" id="PF00183">
    <property type="entry name" value="HSP90"/>
    <property type="match status" value="1"/>
</dbReference>
<sequence>MTKNSEGEPKSPSSSRTIRIKDLVKKHSQFITHPIYLWTEKTTEKEISDDEPKKEGNVEDDDVAKEKDSKKKIKDVSHEWQLINIWLRKPEETTKEEESASFCSQDLSLSTGLQLQAEMETKFRFGCVCKSWALLFENPHFMNIFGNNFISDHHSYYDDTSLLLRLTVPIQCKFNSPLFSLSGSYNSKVVLWNPATGEFKVIPPSPIESILLPLMGIWDIYSLRSNSWRKLDVNMPWCHMDIDRLYLDGMCHWLGGTNNTSDAYLVSFDLSNKVFFTTQMPIGIPSNMHDSFNSYSVLRNLLLLNGSIAVISNYEDMTTFYISILVELGVKESWITLFVVGPLPCVERPIGAGKMGNIFFRTKDGELAWFDLRTHMIEELGIKAHMSLCQIIIYKESSLPIGGINN</sequence>
<dbReference type="InterPro" id="IPR006527">
    <property type="entry name" value="F-box-assoc_dom_typ1"/>
</dbReference>
<comment type="caution">
    <text evidence="7">The sequence shown here is derived from an EMBL/GenBank/DDBJ whole genome shotgun (WGS) entry which is preliminary data.</text>
</comment>
<dbReference type="Gene3D" id="3.30.565.10">
    <property type="entry name" value="Histidine kinase-like ATPase, C-terminal domain"/>
    <property type="match status" value="1"/>
</dbReference>
<feature type="compositionally biased region" description="Basic and acidic residues" evidence="5">
    <location>
        <begin position="42"/>
        <end position="57"/>
    </location>
</feature>
<dbReference type="GO" id="GO:0140662">
    <property type="term" value="F:ATP-dependent protein folding chaperone"/>
    <property type="evidence" value="ECO:0007669"/>
    <property type="project" value="InterPro"/>
</dbReference>
<evidence type="ECO:0000313" key="7">
    <source>
        <dbReference type="EMBL" id="RZB72955.1"/>
    </source>
</evidence>
<keyword evidence="3" id="KW-0067">ATP-binding</keyword>
<dbReference type="InterPro" id="IPR017451">
    <property type="entry name" value="F-box-assoc_interact_dom"/>
</dbReference>
<dbReference type="InterPro" id="IPR001404">
    <property type="entry name" value="Hsp90_fam"/>
</dbReference>
<evidence type="ECO:0000256" key="2">
    <source>
        <dbReference type="ARBA" id="ARBA00022741"/>
    </source>
</evidence>
<dbReference type="NCBIfam" id="TIGR01640">
    <property type="entry name" value="F_box_assoc_1"/>
    <property type="match status" value="1"/>
</dbReference>
<dbReference type="GO" id="GO:0051082">
    <property type="term" value="F:unfolded protein binding"/>
    <property type="evidence" value="ECO:0007669"/>
    <property type="project" value="InterPro"/>
</dbReference>
<protein>
    <submittedName>
        <fullName evidence="7">Heat shock protein 83</fullName>
    </submittedName>
</protein>
<organism evidence="7 8">
    <name type="scientific">Glycine soja</name>
    <name type="common">Wild soybean</name>
    <dbReference type="NCBI Taxonomy" id="3848"/>
    <lineage>
        <taxon>Eukaryota</taxon>
        <taxon>Viridiplantae</taxon>
        <taxon>Streptophyta</taxon>
        <taxon>Embryophyta</taxon>
        <taxon>Tracheophyta</taxon>
        <taxon>Spermatophyta</taxon>
        <taxon>Magnoliopsida</taxon>
        <taxon>eudicotyledons</taxon>
        <taxon>Gunneridae</taxon>
        <taxon>Pentapetalae</taxon>
        <taxon>rosids</taxon>
        <taxon>fabids</taxon>
        <taxon>Fabales</taxon>
        <taxon>Fabaceae</taxon>
        <taxon>Papilionoideae</taxon>
        <taxon>50 kb inversion clade</taxon>
        <taxon>NPAAA clade</taxon>
        <taxon>indigoferoid/millettioid clade</taxon>
        <taxon>Phaseoleae</taxon>
        <taxon>Glycine</taxon>
        <taxon>Glycine subgen. Soja</taxon>
    </lineage>
</organism>